<comment type="caution">
    <text evidence="2">The sequence shown here is derived from an EMBL/GenBank/DDBJ whole genome shotgun (WGS) entry which is preliminary data.</text>
</comment>
<sequence length="307" mass="32707">MQSAVESSTSLRTLVVVPWFDLILKTFNSNYRKSPPSILVHLPTAKLGGNHALRLLVRGGSSTTSRPTWTAIPRTDLDARDLRASTLLSNWGGVGFRRRGRSVGSRLHLCGGSFLRSRLHLCGGSLLRSRCLLCGDGLGRRRGSRTSSLGFLRRGGLGFRCSRRLGRNCRLGRSRFLCGGCLGCGGCLRCVVGLATGTWSSRGGRSGGGRRRSGGGRRSGTRSRFDGERPRGGDYGVDVVADNSLQLVCPDEAGDIRFTDESQGRQFTHPGGICPSPTLVESAAGSTPVAMSMLTGPTSLRAKVLGT</sequence>
<reference evidence="2" key="1">
    <citation type="submission" date="2023-03" db="EMBL/GenBank/DDBJ databases">
        <title>Massive genome expansion in bonnet fungi (Mycena s.s.) driven by repeated elements and novel gene families across ecological guilds.</title>
        <authorList>
            <consortium name="Lawrence Berkeley National Laboratory"/>
            <person name="Harder C.B."/>
            <person name="Miyauchi S."/>
            <person name="Viragh M."/>
            <person name="Kuo A."/>
            <person name="Thoen E."/>
            <person name="Andreopoulos B."/>
            <person name="Lu D."/>
            <person name="Skrede I."/>
            <person name="Drula E."/>
            <person name="Henrissat B."/>
            <person name="Morin E."/>
            <person name="Kohler A."/>
            <person name="Barry K."/>
            <person name="LaButti K."/>
            <person name="Morin E."/>
            <person name="Salamov A."/>
            <person name="Lipzen A."/>
            <person name="Mereny Z."/>
            <person name="Hegedus B."/>
            <person name="Baldrian P."/>
            <person name="Stursova M."/>
            <person name="Weitz H."/>
            <person name="Taylor A."/>
            <person name="Grigoriev I.V."/>
            <person name="Nagy L.G."/>
            <person name="Martin F."/>
            <person name="Kauserud H."/>
        </authorList>
    </citation>
    <scope>NUCLEOTIDE SEQUENCE</scope>
    <source>
        <strain evidence="2">CBHHK182m</strain>
    </source>
</reference>
<feature type="region of interest" description="Disordered" evidence="1">
    <location>
        <begin position="201"/>
        <end position="234"/>
    </location>
</feature>
<feature type="compositionally biased region" description="Basic residues" evidence="1">
    <location>
        <begin position="208"/>
        <end position="221"/>
    </location>
</feature>
<dbReference type="AlphaFoldDB" id="A0AAD7JJG4"/>
<dbReference type="EMBL" id="JARKIB010000024">
    <property type="protein sequence ID" value="KAJ7766106.1"/>
    <property type="molecule type" value="Genomic_DNA"/>
</dbReference>
<dbReference type="Proteomes" id="UP001215598">
    <property type="component" value="Unassembled WGS sequence"/>
</dbReference>
<proteinExistence type="predicted"/>
<gene>
    <name evidence="2" type="ORF">B0H16DRAFT_386448</name>
</gene>
<keyword evidence="3" id="KW-1185">Reference proteome</keyword>
<feature type="compositionally biased region" description="Basic and acidic residues" evidence="1">
    <location>
        <begin position="223"/>
        <end position="232"/>
    </location>
</feature>
<name>A0AAD7JJG4_9AGAR</name>
<organism evidence="2 3">
    <name type="scientific">Mycena metata</name>
    <dbReference type="NCBI Taxonomy" id="1033252"/>
    <lineage>
        <taxon>Eukaryota</taxon>
        <taxon>Fungi</taxon>
        <taxon>Dikarya</taxon>
        <taxon>Basidiomycota</taxon>
        <taxon>Agaricomycotina</taxon>
        <taxon>Agaricomycetes</taxon>
        <taxon>Agaricomycetidae</taxon>
        <taxon>Agaricales</taxon>
        <taxon>Marasmiineae</taxon>
        <taxon>Mycenaceae</taxon>
        <taxon>Mycena</taxon>
    </lineage>
</organism>
<protein>
    <submittedName>
        <fullName evidence="2">Uncharacterized protein</fullName>
    </submittedName>
</protein>
<accession>A0AAD7JJG4</accession>
<evidence type="ECO:0000313" key="2">
    <source>
        <dbReference type="EMBL" id="KAJ7766106.1"/>
    </source>
</evidence>
<evidence type="ECO:0000256" key="1">
    <source>
        <dbReference type="SAM" id="MobiDB-lite"/>
    </source>
</evidence>
<evidence type="ECO:0000313" key="3">
    <source>
        <dbReference type="Proteomes" id="UP001215598"/>
    </source>
</evidence>